<dbReference type="PANTHER" id="PTHR36840">
    <property type="entry name" value="BLL5714 PROTEIN"/>
    <property type="match status" value="1"/>
</dbReference>
<sequence length="483" mass="53759">MTSSDLPTTPLLHSGGDTSSTTPAFPNPQLRSVRAASCPSEPTGSISGKLSDHTRATASTGVSLDAGTSTVGSVTWTELFFDLPFVVVLGELGECYLSENNRDYDHYHDDNGVHWGGLQEDKTPHEEYFDECFKKSYDDPPWNNFGGFGVAHILLVFIPIWLFWVQVVNLAIRFQFGRDAVYSEALFYMVAITLVACLNMDLRKVVHYMQIMHREETDFPCNEFDTYKQHASPFMFVYASMRLLLALTFFVLRLLEKGDDDCVNKNKRRYMSFQSGINFAVFAIWICISLAPNPAIHDVLWVSSIAVDFFHAYLPHLVMKGHKMAQMIDAVPIDAGLYSERFGLFVIIAMGEVVVGCSQEEPPEEEYTGHLAYAYIVRAFVILTVYVVKLAHFDAAVSEASLGSVHPVVRGGLAADVWTLAHAPLALALVVLGAVVKRSFSIMKISVQDCNIYNFSLVVVLLSGATIFGSWGSKGERGWLRKR</sequence>
<name>A0ABQ6M4M1_9STRA</name>
<feature type="transmembrane region" description="Helical" evidence="2">
    <location>
        <begin position="299"/>
        <end position="318"/>
    </location>
</feature>
<dbReference type="PANTHER" id="PTHR36840:SF1">
    <property type="entry name" value="BLL5714 PROTEIN"/>
    <property type="match status" value="1"/>
</dbReference>
<evidence type="ECO:0000256" key="2">
    <source>
        <dbReference type="SAM" id="Phobius"/>
    </source>
</evidence>
<keyword evidence="4" id="KW-1185">Reference proteome</keyword>
<feature type="transmembrane region" description="Helical" evidence="2">
    <location>
        <begin position="235"/>
        <end position="255"/>
    </location>
</feature>
<comment type="caution">
    <text evidence="3">The sequence shown here is derived from an EMBL/GenBank/DDBJ whole genome shotgun (WGS) entry which is preliminary data.</text>
</comment>
<keyword evidence="2" id="KW-1133">Transmembrane helix</keyword>
<feature type="region of interest" description="Disordered" evidence="1">
    <location>
        <begin position="1"/>
        <end position="29"/>
    </location>
</feature>
<proteinExistence type="predicted"/>
<feature type="non-terminal residue" evidence="3">
    <location>
        <position position="483"/>
    </location>
</feature>
<feature type="transmembrane region" description="Helical" evidence="2">
    <location>
        <begin position="452"/>
        <end position="471"/>
    </location>
</feature>
<gene>
    <name evidence="3" type="ORF">TeGR_g2655</name>
</gene>
<feature type="transmembrane region" description="Helical" evidence="2">
    <location>
        <begin position="375"/>
        <end position="397"/>
    </location>
</feature>
<protein>
    <submittedName>
        <fullName evidence="3">Uncharacterized protein</fullName>
    </submittedName>
</protein>
<feature type="transmembrane region" description="Helical" evidence="2">
    <location>
        <begin position="185"/>
        <end position="202"/>
    </location>
</feature>
<dbReference type="Proteomes" id="UP001165060">
    <property type="component" value="Unassembled WGS sequence"/>
</dbReference>
<feature type="transmembrane region" description="Helical" evidence="2">
    <location>
        <begin position="417"/>
        <end position="440"/>
    </location>
</feature>
<dbReference type="EMBL" id="BRYB01003709">
    <property type="protein sequence ID" value="GMI19328.1"/>
    <property type="molecule type" value="Genomic_DNA"/>
</dbReference>
<dbReference type="Pfam" id="PF06772">
    <property type="entry name" value="LtrA"/>
    <property type="match status" value="1"/>
</dbReference>
<feature type="transmembrane region" description="Helical" evidence="2">
    <location>
        <begin position="276"/>
        <end position="293"/>
    </location>
</feature>
<evidence type="ECO:0000313" key="3">
    <source>
        <dbReference type="EMBL" id="GMI19328.1"/>
    </source>
</evidence>
<feature type="transmembrane region" description="Helical" evidence="2">
    <location>
        <begin position="145"/>
        <end position="164"/>
    </location>
</feature>
<keyword evidence="2" id="KW-0812">Transmembrane</keyword>
<evidence type="ECO:0000313" key="4">
    <source>
        <dbReference type="Proteomes" id="UP001165060"/>
    </source>
</evidence>
<dbReference type="InterPro" id="IPR010640">
    <property type="entry name" value="Low_temperature_requirement_A"/>
</dbReference>
<reference evidence="3 4" key="1">
    <citation type="journal article" date="2023" name="Commun. Biol.">
        <title>Genome analysis of Parmales, the sister group of diatoms, reveals the evolutionary specialization of diatoms from phago-mixotrophs to photoautotrophs.</title>
        <authorList>
            <person name="Ban H."/>
            <person name="Sato S."/>
            <person name="Yoshikawa S."/>
            <person name="Yamada K."/>
            <person name="Nakamura Y."/>
            <person name="Ichinomiya M."/>
            <person name="Sato N."/>
            <person name="Blanc-Mathieu R."/>
            <person name="Endo H."/>
            <person name="Kuwata A."/>
            <person name="Ogata H."/>
        </authorList>
    </citation>
    <scope>NUCLEOTIDE SEQUENCE [LARGE SCALE GENOMIC DNA]</scope>
</reference>
<keyword evidence="2" id="KW-0472">Membrane</keyword>
<accession>A0ABQ6M4M1</accession>
<organism evidence="3 4">
    <name type="scientific">Tetraparma gracilis</name>
    <dbReference type="NCBI Taxonomy" id="2962635"/>
    <lineage>
        <taxon>Eukaryota</taxon>
        <taxon>Sar</taxon>
        <taxon>Stramenopiles</taxon>
        <taxon>Ochrophyta</taxon>
        <taxon>Bolidophyceae</taxon>
        <taxon>Parmales</taxon>
        <taxon>Triparmaceae</taxon>
        <taxon>Tetraparma</taxon>
    </lineage>
</organism>
<evidence type="ECO:0000256" key="1">
    <source>
        <dbReference type="SAM" id="MobiDB-lite"/>
    </source>
</evidence>